<evidence type="ECO:0000313" key="3">
    <source>
        <dbReference type="EMBL" id="SCF38014.1"/>
    </source>
</evidence>
<dbReference type="EMBL" id="FMCU01000012">
    <property type="protein sequence ID" value="SCF38014.1"/>
    <property type="molecule type" value="Genomic_DNA"/>
</dbReference>
<keyword evidence="1" id="KW-1133">Transmembrane helix</keyword>
<dbReference type="AlphaFoldDB" id="A0A1C4ZZ27"/>
<name>A0A1C4ZZ27_9ACTN</name>
<gene>
    <name evidence="3" type="ORF">GA0070216_11257</name>
</gene>
<evidence type="ECO:0000313" key="4">
    <source>
        <dbReference type="Proteomes" id="UP000198797"/>
    </source>
</evidence>
<dbReference type="OrthoDB" id="9796770at2"/>
<dbReference type="InterPro" id="IPR000073">
    <property type="entry name" value="AB_hydrolase_1"/>
</dbReference>
<feature type="transmembrane region" description="Helical" evidence="1">
    <location>
        <begin position="74"/>
        <end position="94"/>
    </location>
</feature>
<keyword evidence="1" id="KW-0472">Membrane</keyword>
<dbReference type="Gene3D" id="3.40.50.1820">
    <property type="entry name" value="alpha/beta hydrolase"/>
    <property type="match status" value="1"/>
</dbReference>
<dbReference type="SUPFAM" id="SSF53474">
    <property type="entry name" value="alpha/beta-Hydrolases"/>
    <property type="match status" value="1"/>
</dbReference>
<feature type="transmembrane region" description="Helical" evidence="1">
    <location>
        <begin position="48"/>
        <end position="67"/>
    </location>
</feature>
<feature type="domain" description="AB hydrolase-1" evidence="2">
    <location>
        <begin position="212"/>
        <end position="476"/>
    </location>
</feature>
<sequence>MAKPSFPRPAFLARAARSAHPLRWVVAGVVPLGWGLVVGWWTPRGPGTNTEAVTSLLVSLAVGELAGWSSRSRWAMFAAPVFFALAVELVRWPLRGPTVDAPHLSGFGLGALLLGRGVHGLLSLLPLLVGAAYGAGLARRAAPTAGRRPVWTWLGRVGVGSLAALVALVTVGVALPAATAALPGGIAELTTVRGGGDRELGVLLRGTDRHAPVLLFLPGGPGGSEVGAVRRHLAGLERQFVVASMDRRGAARSWAAFPPSSSLTLDNEVADLLAVADRLRQRFGRPDVYLVAHSGGSLVATVAVQRRPELFRAYVGVGQAVHLLDADRSQYADTIVWARRTGRAELVRQLTELGPPPYPDMYHYEPLLANEAAAFDFDRTGSHEGRGGAGENLGVAEYTVLEKAHVLGGALDGWDVLYPKVQQVDLRTRVRQLAVPVYLVDGAHEVPGRLALTDQWYAQLQAPHKEHVVLGDAGHRSLYQRPGPFVDLLTRVRAETAGAGG</sequence>
<dbReference type="Pfam" id="PF00561">
    <property type="entry name" value="Abhydrolase_1"/>
    <property type="match status" value="1"/>
</dbReference>
<feature type="transmembrane region" description="Helical" evidence="1">
    <location>
        <begin position="114"/>
        <end position="138"/>
    </location>
</feature>
<feature type="transmembrane region" description="Helical" evidence="1">
    <location>
        <begin position="21"/>
        <end position="42"/>
    </location>
</feature>
<dbReference type="InterPro" id="IPR029058">
    <property type="entry name" value="AB_hydrolase_fold"/>
</dbReference>
<evidence type="ECO:0000259" key="2">
    <source>
        <dbReference type="Pfam" id="PF00561"/>
    </source>
</evidence>
<protein>
    <submittedName>
        <fullName evidence="3">Pimeloyl-ACP methyl ester carboxylesterase</fullName>
    </submittedName>
</protein>
<accession>A0A1C4ZZ27</accession>
<evidence type="ECO:0000256" key="1">
    <source>
        <dbReference type="SAM" id="Phobius"/>
    </source>
</evidence>
<organism evidence="3 4">
    <name type="scientific">Micromonospora matsumotoense</name>
    <dbReference type="NCBI Taxonomy" id="121616"/>
    <lineage>
        <taxon>Bacteria</taxon>
        <taxon>Bacillati</taxon>
        <taxon>Actinomycetota</taxon>
        <taxon>Actinomycetes</taxon>
        <taxon>Micromonosporales</taxon>
        <taxon>Micromonosporaceae</taxon>
        <taxon>Micromonospora</taxon>
    </lineage>
</organism>
<dbReference type="Proteomes" id="UP000198797">
    <property type="component" value="Unassembled WGS sequence"/>
</dbReference>
<dbReference type="RefSeq" id="WP_091249561.1">
    <property type="nucleotide sequence ID" value="NZ_FMCU01000012.1"/>
</dbReference>
<dbReference type="STRING" id="121616.GA0070216_11257"/>
<proteinExistence type="predicted"/>
<dbReference type="GO" id="GO:0003824">
    <property type="term" value="F:catalytic activity"/>
    <property type="evidence" value="ECO:0007669"/>
    <property type="project" value="UniProtKB-ARBA"/>
</dbReference>
<reference evidence="4" key="1">
    <citation type="submission" date="2016-06" db="EMBL/GenBank/DDBJ databases">
        <authorList>
            <person name="Varghese N."/>
            <person name="Submissions Spin"/>
        </authorList>
    </citation>
    <scope>NUCLEOTIDE SEQUENCE [LARGE SCALE GENOMIC DNA]</scope>
    <source>
        <strain evidence="4">DSM 44100</strain>
    </source>
</reference>
<feature type="transmembrane region" description="Helical" evidence="1">
    <location>
        <begin position="150"/>
        <end position="175"/>
    </location>
</feature>
<keyword evidence="1" id="KW-0812">Transmembrane</keyword>
<keyword evidence="4" id="KW-1185">Reference proteome</keyword>